<evidence type="ECO:0000256" key="1">
    <source>
        <dbReference type="SAM" id="MobiDB-lite"/>
    </source>
</evidence>
<feature type="compositionally biased region" description="Basic residues" evidence="1">
    <location>
        <begin position="125"/>
        <end position="145"/>
    </location>
</feature>
<comment type="caution">
    <text evidence="2">The sequence shown here is derived from an EMBL/GenBank/DDBJ whole genome shotgun (WGS) entry which is preliminary data.</text>
</comment>
<dbReference type="AlphaFoldDB" id="A0A0A6UHK6"/>
<reference evidence="2 3" key="1">
    <citation type="submission" date="2014-10" db="EMBL/GenBank/DDBJ databases">
        <title>Draft genome sequence of Actinoplanes utahensis NRRL 12052.</title>
        <authorList>
            <person name="Velasco-Bucheli B."/>
            <person name="del Cerro C."/>
            <person name="Hormigo D."/>
            <person name="Garcia J.L."/>
            <person name="Acebal C."/>
            <person name="Arroyo M."/>
            <person name="de la Mata I."/>
        </authorList>
    </citation>
    <scope>NUCLEOTIDE SEQUENCE [LARGE SCALE GENOMIC DNA]</scope>
    <source>
        <strain evidence="2 3">NRRL 12052</strain>
    </source>
</reference>
<dbReference type="Proteomes" id="UP000054537">
    <property type="component" value="Unassembled WGS sequence"/>
</dbReference>
<sequence length="156" mass="16729">MIGEPFAHTYLLTLPTEPAARAVAGELAGRGHRLVAVRAVDPAGPGRPEFAGWWDVFSVFCDPFAGTVPPETAAVEAIARGHGGVCYGPGGGAESTVLRTFIRDGLVHELTAEEAERRRTPPARPSRHGRRRPRPRRCVTGRHPTRGPSEPRSPSA</sequence>
<accession>A0A0A6UHK6</accession>
<dbReference type="STRING" id="1869.MB27_22210"/>
<dbReference type="EMBL" id="JRTT01000026">
    <property type="protein sequence ID" value="KHD75540.1"/>
    <property type="molecule type" value="Genomic_DNA"/>
</dbReference>
<evidence type="ECO:0000313" key="3">
    <source>
        <dbReference type="Proteomes" id="UP000054537"/>
    </source>
</evidence>
<gene>
    <name evidence="2" type="ORF">MB27_22210</name>
</gene>
<evidence type="ECO:0000313" key="2">
    <source>
        <dbReference type="EMBL" id="KHD75540.1"/>
    </source>
</evidence>
<protein>
    <submittedName>
        <fullName evidence="2">Uncharacterized protein</fullName>
    </submittedName>
</protein>
<name>A0A0A6UHK6_ACTUT</name>
<organism evidence="2 3">
    <name type="scientific">Actinoplanes utahensis</name>
    <dbReference type="NCBI Taxonomy" id="1869"/>
    <lineage>
        <taxon>Bacteria</taxon>
        <taxon>Bacillati</taxon>
        <taxon>Actinomycetota</taxon>
        <taxon>Actinomycetes</taxon>
        <taxon>Micromonosporales</taxon>
        <taxon>Micromonosporaceae</taxon>
        <taxon>Actinoplanes</taxon>
    </lineage>
</organism>
<keyword evidence="3" id="KW-1185">Reference proteome</keyword>
<proteinExistence type="predicted"/>
<feature type="region of interest" description="Disordered" evidence="1">
    <location>
        <begin position="112"/>
        <end position="156"/>
    </location>
</feature>